<organism evidence="1 2">
    <name type="scientific">Pristionchus entomophagus</name>
    <dbReference type="NCBI Taxonomy" id="358040"/>
    <lineage>
        <taxon>Eukaryota</taxon>
        <taxon>Metazoa</taxon>
        <taxon>Ecdysozoa</taxon>
        <taxon>Nematoda</taxon>
        <taxon>Chromadorea</taxon>
        <taxon>Rhabditida</taxon>
        <taxon>Rhabditina</taxon>
        <taxon>Diplogasteromorpha</taxon>
        <taxon>Diplogasteroidea</taxon>
        <taxon>Neodiplogasteridae</taxon>
        <taxon>Pristionchus</taxon>
    </lineage>
</organism>
<feature type="non-terminal residue" evidence="1">
    <location>
        <position position="68"/>
    </location>
</feature>
<evidence type="ECO:0000313" key="2">
    <source>
        <dbReference type="Proteomes" id="UP001432027"/>
    </source>
</evidence>
<name>A0AAV5T6X2_9BILA</name>
<comment type="caution">
    <text evidence="1">The sequence shown here is derived from an EMBL/GenBank/DDBJ whole genome shotgun (WGS) entry which is preliminary data.</text>
</comment>
<keyword evidence="2" id="KW-1185">Reference proteome</keyword>
<accession>A0AAV5T6X2</accession>
<protein>
    <submittedName>
        <fullName evidence="1">Uncharacterized protein</fullName>
    </submittedName>
</protein>
<dbReference type="Proteomes" id="UP001432027">
    <property type="component" value="Unassembled WGS sequence"/>
</dbReference>
<evidence type="ECO:0000313" key="1">
    <source>
        <dbReference type="EMBL" id="GMS91276.1"/>
    </source>
</evidence>
<reference evidence="1" key="1">
    <citation type="submission" date="2023-10" db="EMBL/GenBank/DDBJ databases">
        <title>Genome assembly of Pristionchus species.</title>
        <authorList>
            <person name="Yoshida K."/>
            <person name="Sommer R.J."/>
        </authorList>
    </citation>
    <scope>NUCLEOTIDE SEQUENCE</scope>
    <source>
        <strain evidence="1">RS0144</strain>
    </source>
</reference>
<dbReference type="AlphaFoldDB" id="A0AAV5T6X2"/>
<proteinExistence type="predicted"/>
<dbReference type="EMBL" id="BTSX01000003">
    <property type="protein sequence ID" value="GMS91276.1"/>
    <property type="molecule type" value="Genomic_DNA"/>
</dbReference>
<sequence length="68" mass="8124">MWRGGSIQLQELEGMSQELGPVHAPRHKIAVWFCDYQSRNEIHSVLARERLHEFIRQFQTVPFTVRFE</sequence>
<gene>
    <name evidence="1" type="ORF">PENTCL1PPCAC_13451</name>
</gene>